<dbReference type="Proteomes" id="UP000295497">
    <property type="component" value="Chromosome"/>
</dbReference>
<sequence length="117" mass="12204">MIEGALKGTANLDPRPTLEGAANAEHRLRGTLTHPICISVDAVADSALRAHQAASGATELRCDVCDAAIEGEPAGRGLYVWSRGDELRFEEPALCGGCAVAIGMTALSAWNVEEEEG</sequence>
<accession>A0A4P2QGC9</accession>
<evidence type="ECO:0000313" key="1">
    <source>
        <dbReference type="EMBL" id="AUX28558.1"/>
    </source>
</evidence>
<dbReference type="RefSeq" id="WP_207217729.1">
    <property type="nucleotide sequence ID" value="NZ_CP012672.1"/>
</dbReference>
<proteinExistence type="predicted"/>
<name>A0A4P2QGC9_SORCE</name>
<reference evidence="1 2" key="1">
    <citation type="submission" date="2015-09" db="EMBL/GenBank/DDBJ databases">
        <title>Sorangium comparison.</title>
        <authorList>
            <person name="Zaburannyi N."/>
            <person name="Bunk B."/>
            <person name="Overmann J."/>
            <person name="Mueller R."/>
        </authorList>
    </citation>
    <scope>NUCLEOTIDE SEQUENCE [LARGE SCALE GENOMIC DNA]</scope>
    <source>
        <strain evidence="1 2">So ce836</strain>
    </source>
</reference>
<evidence type="ECO:0000313" key="2">
    <source>
        <dbReference type="Proteomes" id="UP000295497"/>
    </source>
</evidence>
<protein>
    <submittedName>
        <fullName evidence="1">Uncharacterized protein</fullName>
    </submittedName>
</protein>
<dbReference type="AlphaFoldDB" id="A0A4P2QGC9"/>
<gene>
    <name evidence="1" type="ORF">SOCE836_006310</name>
</gene>
<organism evidence="1 2">
    <name type="scientific">Sorangium cellulosum</name>
    <name type="common">Polyangium cellulosum</name>
    <dbReference type="NCBI Taxonomy" id="56"/>
    <lineage>
        <taxon>Bacteria</taxon>
        <taxon>Pseudomonadati</taxon>
        <taxon>Myxococcota</taxon>
        <taxon>Polyangia</taxon>
        <taxon>Polyangiales</taxon>
        <taxon>Polyangiaceae</taxon>
        <taxon>Sorangium</taxon>
    </lineage>
</organism>
<dbReference type="EMBL" id="CP012672">
    <property type="protein sequence ID" value="AUX28558.1"/>
    <property type="molecule type" value="Genomic_DNA"/>
</dbReference>